<dbReference type="Proteomes" id="UP001609175">
    <property type="component" value="Unassembled WGS sequence"/>
</dbReference>
<dbReference type="EMBL" id="JBIMSN010000165">
    <property type="protein sequence ID" value="MFH5232864.1"/>
    <property type="molecule type" value="Genomic_DNA"/>
</dbReference>
<protein>
    <submittedName>
        <fullName evidence="2">AAA family ATPase</fullName>
    </submittedName>
</protein>
<dbReference type="EMBL" id="JBIMSO010000057">
    <property type="protein sequence ID" value="MFH5209770.1"/>
    <property type="molecule type" value="Genomic_DNA"/>
</dbReference>
<dbReference type="InterPro" id="IPR027417">
    <property type="entry name" value="P-loop_NTPase"/>
</dbReference>
<name>A0ABW7KDT3_9NOCA</name>
<dbReference type="RefSeq" id="WP_395115477.1">
    <property type="nucleotide sequence ID" value="NZ_JBIMSN010000165.1"/>
</dbReference>
<dbReference type="Pfam" id="PF13604">
    <property type="entry name" value="AAA_30"/>
    <property type="match status" value="1"/>
</dbReference>
<dbReference type="Proteomes" id="UP001609219">
    <property type="component" value="Unassembled WGS sequence"/>
</dbReference>
<proteinExistence type="predicted"/>
<gene>
    <name evidence="1" type="ORF">ACHIPZ_16440</name>
    <name evidence="2" type="ORF">ACHIRB_30490</name>
</gene>
<dbReference type="Gene3D" id="3.40.50.300">
    <property type="entry name" value="P-loop containing nucleotide triphosphate hydrolases"/>
    <property type="match status" value="2"/>
</dbReference>
<evidence type="ECO:0000313" key="1">
    <source>
        <dbReference type="EMBL" id="MFH5209770.1"/>
    </source>
</evidence>
<dbReference type="PANTHER" id="PTHR43788:SF8">
    <property type="entry name" value="DNA-BINDING PROTEIN SMUBP-2"/>
    <property type="match status" value="1"/>
</dbReference>
<evidence type="ECO:0000313" key="4">
    <source>
        <dbReference type="Proteomes" id="UP001609219"/>
    </source>
</evidence>
<dbReference type="SUPFAM" id="SSF52540">
    <property type="entry name" value="P-loop containing nucleoside triphosphate hydrolases"/>
    <property type="match status" value="1"/>
</dbReference>
<keyword evidence="4" id="KW-1185">Reference proteome</keyword>
<organism evidence="2 4">
    <name type="scientific">Antrihabitans spumae</name>
    <dbReference type="NCBI Taxonomy" id="3373370"/>
    <lineage>
        <taxon>Bacteria</taxon>
        <taxon>Bacillati</taxon>
        <taxon>Actinomycetota</taxon>
        <taxon>Actinomycetes</taxon>
        <taxon>Mycobacteriales</taxon>
        <taxon>Nocardiaceae</taxon>
        <taxon>Antrihabitans</taxon>
    </lineage>
</organism>
<evidence type="ECO:0000313" key="3">
    <source>
        <dbReference type="Proteomes" id="UP001609175"/>
    </source>
</evidence>
<reference evidence="3 4" key="1">
    <citation type="submission" date="2024-10" db="EMBL/GenBank/DDBJ databases">
        <authorList>
            <person name="Riesco R."/>
        </authorList>
    </citation>
    <scope>NUCLEOTIDE SEQUENCE [LARGE SCALE GENOMIC DNA]</scope>
    <source>
        <strain evidence="1 3">NCIMB 15449</strain>
        <strain evidence="2 4">NCIMB 15450</strain>
    </source>
</reference>
<accession>A0ABW7KDT3</accession>
<dbReference type="InterPro" id="IPR050534">
    <property type="entry name" value="Coronavir_polyprotein_1ab"/>
</dbReference>
<comment type="caution">
    <text evidence="2">The sequence shown here is derived from an EMBL/GenBank/DDBJ whole genome shotgun (WGS) entry which is preliminary data.</text>
</comment>
<evidence type="ECO:0000313" key="2">
    <source>
        <dbReference type="EMBL" id="MFH5232864.1"/>
    </source>
</evidence>
<dbReference type="PANTHER" id="PTHR43788">
    <property type="entry name" value="DNA2/NAM7 HELICASE FAMILY MEMBER"/>
    <property type="match status" value="1"/>
</dbReference>
<sequence>MRIVLPKLTTLSPTADVAPQPLAAPASLTEWPGAAIMDDPVTARVLFSVWSGDSAVVVPSPPGAGKTRLVCLLAAALAHRADLRVGIAAQTREQALEIARRLGGLTDRAGLMWKTGVGKPNCGSTPVVTGQRARWRSDGGSILLATTAKWMFSDPDRLGADVLIVDEAWQCTYADLGALGAIARQVVCVGDPGQIDPVVTGDVTRWLSSATAPDLPAPIALQAAHGDAVGVLRRSRDDDIGVVRLRHTWRLGAETTALIQPVFYPDLPFTSRRPPEHLCEASGSVVPELGHRVVAVSGGASDPALIDTCAGRARELLDTAVHTESGGRPLTAADIAVVVPHVTQAAAIRALLADHPDMLVGTANSLQGLERTAVVTLHPLAGYRTAESFNLDLGRACVMLSRHRAHMTVITDAASIDVLAQTEPGSSQAANSGLLNSLHGTSAV</sequence>